<evidence type="ECO:0000313" key="2">
    <source>
        <dbReference type="EMBL" id="MCT9809217.1"/>
    </source>
</evidence>
<dbReference type="Proteomes" id="UP001525968">
    <property type="component" value="Unassembled WGS sequence"/>
</dbReference>
<comment type="caution">
    <text evidence="2">The sequence shown here is derived from an EMBL/GenBank/DDBJ whole genome shotgun (WGS) entry which is preliminary data.</text>
</comment>
<reference evidence="2 3" key="1">
    <citation type="submission" date="2022-09" db="EMBL/GenBank/DDBJ databases">
        <title>Draft genome of isolate Be4.</title>
        <authorList>
            <person name="Sanchez-Castro I."/>
            <person name="Martinez-Rodriguez P."/>
            <person name="Descostes M."/>
            <person name="Merroun M."/>
        </authorList>
    </citation>
    <scope>NUCLEOTIDE SEQUENCE [LARGE SCALE GENOMIC DNA]</scope>
    <source>
        <strain evidence="2 3">Be4</strain>
    </source>
</reference>
<gene>
    <name evidence="2" type="ORF">N0K08_01090</name>
</gene>
<name>A0ABT2PFS9_9BURK</name>
<evidence type="ECO:0000313" key="3">
    <source>
        <dbReference type="Proteomes" id="UP001525968"/>
    </source>
</evidence>
<keyword evidence="1" id="KW-0175">Coiled coil</keyword>
<protein>
    <submittedName>
        <fullName evidence="2">Type III secretion system chaperone</fullName>
    </submittedName>
</protein>
<dbReference type="Pfam" id="PF05932">
    <property type="entry name" value="CesT"/>
    <property type="match status" value="1"/>
</dbReference>
<evidence type="ECO:0000256" key="1">
    <source>
        <dbReference type="SAM" id="Coils"/>
    </source>
</evidence>
<dbReference type="InterPro" id="IPR010261">
    <property type="entry name" value="Tir_chaperone"/>
</dbReference>
<proteinExistence type="predicted"/>
<organism evidence="2 3">
    <name type="scientific">Acidovorax bellezanensis</name>
    <dbReference type="NCBI Taxonomy" id="2976702"/>
    <lineage>
        <taxon>Bacteria</taxon>
        <taxon>Pseudomonadati</taxon>
        <taxon>Pseudomonadota</taxon>
        <taxon>Betaproteobacteria</taxon>
        <taxon>Burkholderiales</taxon>
        <taxon>Comamonadaceae</taxon>
        <taxon>Acidovorax</taxon>
    </lineage>
</organism>
<sequence>MNTPERLQALLHELGQRMGLSQLQMDADGGCALELDQRMVVSLQYRETEDELWLYADLGPVPGSSPAFYEKLLQANLFWQQTSGATLSLSGDQPPHAVLTHALHWMPMDDTRLGAAVERFVNAVEEWQAQLTQAETAAESKAEDSAHAPMANAMELLLRSRA</sequence>
<dbReference type="Gene3D" id="3.30.1460.10">
    <property type="match status" value="1"/>
</dbReference>
<dbReference type="SUPFAM" id="SSF69635">
    <property type="entry name" value="Type III secretory system chaperone-like"/>
    <property type="match status" value="1"/>
</dbReference>
<keyword evidence="3" id="KW-1185">Reference proteome</keyword>
<dbReference type="CDD" id="cd16364">
    <property type="entry name" value="T3SC_I-like"/>
    <property type="match status" value="1"/>
</dbReference>
<dbReference type="RefSeq" id="WP_261498143.1">
    <property type="nucleotide sequence ID" value="NZ_JAODYH010000001.1"/>
</dbReference>
<accession>A0ABT2PFS9</accession>
<dbReference type="EMBL" id="JAODYH010000001">
    <property type="protein sequence ID" value="MCT9809217.1"/>
    <property type="molecule type" value="Genomic_DNA"/>
</dbReference>
<feature type="coiled-coil region" evidence="1">
    <location>
        <begin position="117"/>
        <end position="144"/>
    </location>
</feature>